<feature type="region of interest" description="Disordered" evidence="3">
    <location>
        <begin position="440"/>
        <end position="480"/>
    </location>
</feature>
<evidence type="ECO:0000313" key="5">
    <source>
        <dbReference type="EMBL" id="KIJ46825.1"/>
    </source>
</evidence>
<protein>
    <recommendedName>
        <fullName evidence="4">CCHC-type domain-containing protein</fullName>
    </recommendedName>
</protein>
<reference evidence="5 6" key="1">
    <citation type="submission" date="2014-06" db="EMBL/GenBank/DDBJ databases">
        <title>Evolutionary Origins and Diversification of the Mycorrhizal Mutualists.</title>
        <authorList>
            <consortium name="DOE Joint Genome Institute"/>
            <consortium name="Mycorrhizal Genomics Consortium"/>
            <person name="Kohler A."/>
            <person name="Kuo A."/>
            <person name="Nagy L.G."/>
            <person name="Floudas D."/>
            <person name="Copeland A."/>
            <person name="Barry K.W."/>
            <person name="Cichocki N."/>
            <person name="Veneault-Fourrey C."/>
            <person name="LaButti K."/>
            <person name="Lindquist E.A."/>
            <person name="Lipzen A."/>
            <person name="Lundell T."/>
            <person name="Morin E."/>
            <person name="Murat C."/>
            <person name="Riley R."/>
            <person name="Ohm R."/>
            <person name="Sun H."/>
            <person name="Tunlid A."/>
            <person name="Henrissat B."/>
            <person name="Grigoriev I.V."/>
            <person name="Hibbett D.S."/>
            <person name="Martin F."/>
        </authorList>
    </citation>
    <scope>NUCLEOTIDE SEQUENCE [LARGE SCALE GENOMIC DNA]</scope>
    <source>
        <strain evidence="5 6">SS14</strain>
    </source>
</reference>
<dbReference type="GO" id="GO:0003676">
    <property type="term" value="F:nucleic acid binding"/>
    <property type="evidence" value="ECO:0007669"/>
    <property type="project" value="InterPro"/>
</dbReference>
<dbReference type="InterPro" id="IPR001878">
    <property type="entry name" value="Znf_CCHC"/>
</dbReference>
<keyword evidence="1" id="KW-0507">mRNA processing</keyword>
<evidence type="ECO:0000313" key="6">
    <source>
        <dbReference type="Proteomes" id="UP000054279"/>
    </source>
</evidence>
<gene>
    <name evidence="5" type="ORF">M422DRAFT_249567</name>
</gene>
<feature type="region of interest" description="Disordered" evidence="3">
    <location>
        <begin position="52"/>
        <end position="209"/>
    </location>
</feature>
<keyword evidence="2" id="KW-0479">Metal-binding</keyword>
<dbReference type="GO" id="GO:0006397">
    <property type="term" value="P:mRNA processing"/>
    <property type="evidence" value="ECO:0007669"/>
    <property type="project" value="UniProtKB-KW"/>
</dbReference>
<evidence type="ECO:0000256" key="2">
    <source>
        <dbReference type="PROSITE-ProRule" id="PRU00047"/>
    </source>
</evidence>
<evidence type="ECO:0000256" key="3">
    <source>
        <dbReference type="SAM" id="MobiDB-lite"/>
    </source>
</evidence>
<dbReference type="Proteomes" id="UP000054279">
    <property type="component" value="Unassembled WGS sequence"/>
</dbReference>
<feature type="compositionally biased region" description="Basic and acidic residues" evidence="3">
    <location>
        <begin position="157"/>
        <end position="169"/>
    </location>
</feature>
<dbReference type="SUPFAM" id="SSF57756">
    <property type="entry name" value="Retrovirus zinc finger-like domains"/>
    <property type="match status" value="1"/>
</dbReference>
<dbReference type="EMBL" id="KN837105">
    <property type="protein sequence ID" value="KIJ46825.1"/>
    <property type="molecule type" value="Genomic_DNA"/>
</dbReference>
<sequence length="480" mass="54083">MTSKSKNTSKPIEAVKRPAFRFSNSPPPATSLLDWKAHYASKHGEVVEPLITDHKSRTPQPQPIMSMTTTISSGVQEVPVDTTPAPDYAHDNSRAESVGAQSVVSGTDYDPTQEPQPPRDPTPPRDDRISDRTPRQSPRPSPRPPVEGGGGGGDNPNPDHSDDSSDWDRKHHRQRKHYYYSESSDSDSDEDNVRKGIKPRDPDTYDGTNPEKLQNFLFLCSLVFKSKAKTYKSNKSKIYFALSFLRGAALEYFEPVVEFVEELKANFGTASPEEDMETALEELKMEKHHQATWFFISFAQYKAKTTYNDHGYYHLVMNAMPNWILEELRRVFPMPKSYETLHSMILQIDQRYWNHKKIMDLCRKGAPNMAPSGNNNNNNNNQSGNNKSKDNKLNSTRSHLGADGQLTETEKKHQNDNALCLVCGIKGHVAQDCRKARWNQNMSSSSTSRPAPVPWASITEEKPKTDDKGKAKESSGSKNQ</sequence>
<feature type="compositionally biased region" description="Polar residues" evidence="3">
    <location>
        <begin position="440"/>
        <end position="449"/>
    </location>
</feature>
<proteinExistence type="predicted"/>
<dbReference type="InterPro" id="IPR036875">
    <property type="entry name" value="Znf_CCHC_sf"/>
</dbReference>
<name>A0A0C9UUS4_SPHS4</name>
<evidence type="ECO:0000256" key="1">
    <source>
        <dbReference type="ARBA" id="ARBA00022664"/>
    </source>
</evidence>
<feature type="region of interest" description="Disordered" evidence="3">
    <location>
        <begin position="1"/>
        <end position="27"/>
    </location>
</feature>
<feature type="compositionally biased region" description="Polar residues" evidence="3">
    <location>
        <begin position="63"/>
        <end position="75"/>
    </location>
</feature>
<feature type="domain" description="CCHC-type" evidence="4">
    <location>
        <begin position="420"/>
        <end position="435"/>
    </location>
</feature>
<feature type="compositionally biased region" description="Basic and acidic residues" evidence="3">
    <location>
        <begin position="459"/>
        <end position="480"/>
    </location>
</feature>
<accession>A0A0C9UUS4</accession>
<feature type="compositionally biased region" description="Basic and acidic residues" evidence="3">
    <location>
        <begin position="191"/>
        <end position="203"/>
    </location>
</feature>
<evidence type="ECO:0000259" key="4">
    <source>
        <dbReference type="PROSITE" id="PS50158"/>
    </source>
</evidence>
<feature type="compositionally biased region" description="Basic and acidic residues" evidence="3">
    <location>
        <begin position="122"/>
        <end position="134"/>
    </location>
</feature>
<keyword evidence="2" id="KW-0863">Zinc-finger</keyword>
<dbReference type="GO" id="GO:0008270">
    <property type="term" value="F:zinc ion binding"/>
    <property type="evidence" value="ECO:0007669"/>
    <property type="project" value="UniProtKB-KW"/>
</dbReference>
<keyword evidence="2" id="KW-0862">Zinc</keyword>
<feature type="region of interest" description="Disordered" evidence="3">
    <location>
        <begin position="364"/>
        <end position="399"/>
    </location>
</feature>
<dbReference type="PROSITE" id="PS50158">
    <property type="entry name" value="ZF_CCHC"/>
    <property type="match status" value="1"/>
</dbReference>
<feature type="compositionally biased region" description="Low complexity" evidence="3">
    <location>
        <begin position="372"/>
        <end position="386"/>
    </location>
</feature>
<dbReference type="HOGENOM" id="CLU_026031_1_0_1"/>
<organism evidence="5 6">
    <name type="scientific">Sphaerobolus stellatus (strain SS14)</name>
    <dbReference type="NCBI Taxonomy" id="990650"/>
    <lineage>
        <taxon>Eukaryota</taxon>
        <taxon>Fungi</taxon>
        <taxon>Dikarya</taxon>
        <taxon>Basidiomycota</taxon>
        <taxon>Agaricomycotina</taxon>
        <taxon>Agaricomycetes</taxon>
        <taxon>Phallomycetidae</taxon>
        <taxon>Geastrales</taxon>
        <taxon>Sphaerobolaceae</taxon>
        <taxon>Sphaerobolus</taxon>
    </lineage>
</organism>
<keyword evidence="6" id="KW-1185">Reference proteome</keyword>
<feature type="compositionally biased region" description="Polar residues" evidence="3">
    <location>
        <begin position="1"/>
        <end position="10"/>
    </location>
</feature>
<dbReference type="AlphaFoldDB" id="A0A0C9UUS4"/>